<dbReference type="EMBL" id="PXVD01000028">
    <property type="protein sequence ID" value="MDJ1372485.1"/>
    <property type="molecule type" value="Genomic_DNA"/>
</dbReference>
<dbReference type="Pfam" id="PF00378">
    <property type="entry name" value="ECH_1"/>
    <property type="match status" value="1"/>
</dbReference>
<reference evidence="1" key="2">
    <citation type="journal article" date="2022" name="Sci. Rep.">
        <title>In silico prediction of the enzymes involved in the degradation of the herbicide molinate by Gulosibacter molinativorax ON4T.</title>
        <authorList>
            <person name="Lopes A.R."/>
            <person name="Bunin E."/>
            <person name="Viana A.T."/>
            <person name="Froufe H."/>
            <person name="Munoz-Merida A."/>
            <person name="Pinho D."/>
            <person name="Figueiredo J."/>
            <person name="Barroso C."/>
            <person name="Vaz-Moreira I."/>
            <person name="Bellanger X."/>
            <person name="Egas C."/>
            <person name="Nunes O.C."/>
        </authorList>
    </citation>
    <scope>NUCLEOTIDE SEQUENCE</scope>
    <source>
        <strain evidence="1">ON4</strain>
    </source>
</reference>
<gene>
    <name evidence="1" type="ORF">C7K25_14125</name>
</gene>
<dbReference type="RefSeq" id="WP_026937693.1">
    <property type="nucleotide sequence ID" value="NZ_CP028426.1"/>
</dbReference>
<reference evidence="1" key="1">
    <citation type="submission" date="2018-03" db="EMBL/GenBank/DDBJ databases">
        <authorList>
            <person name="Nunes O.C."/>
            <person name="Lopes A.R."/>
            <person name="Froufe H."/>
            <person name="Munoz-Merida A."/>
            <person name="Barroso C."/>
            <person name="Egas C."/>
        </authorList>
    </citation>
    <scope>NUCLEOTIDE SEQUENCE</scope>
    <source>
        <strain evidence="1">ON4</strain>
    </source>
</reference>
<keyword evidence="2" id="KW-1185">Reference proteome</keyword>
<organism evidence="1 2">
    <name type="scientific">Gulosibacter molinativorax</name>
    <dbReference type="NCBI Taxonomy" id="256821"/>
    <lineage>
        <taxon>Bacteria</taxon>
        <taxon>Bacillati</taxon>
        <taxon>Actinomycetota</taxon>
        <taxon>Actinomycetes</taxon>
        <taxon>Micrococcales</taxon>
        <taxon>Microbacteriaceae</taxon>
        <taxon>Gulosibacter</taxon>
    </lineage>
</organism>
<accession>A0ABT7CBA9</accession>
<dbReference type="PANTHER" id="PTHR43459:SF1">
    <property type="entry name" value="EG:BACN32G11.4 PROTEIN"/>
    <property type="match status" value="1"/>
</dbReference>
<dbReference type="Gene3D" id="3.90.226.10">
    <property type="entry name" value="2-enoyl-CoA Hydratase, Chain A, domain 1"/>
    <property type="match status" value="1"/>
</dbReference>
<proteinExistence type="predicted"/>
<evidence type="ECO:0000313" key="2">
    <source>
        <dbReference type="Proteomes" id="UP001170379"/>
    </source>
</evidence>
<dbReference type="InterPro" id="IPR001753">
    <property type="entry name" value="Enoyl-CoA_hydra/iso"/>
</dbReference>
<evidence type="ECO:0000313" key="1">
    <source>
        <dbReference type="EMBL" id="MDJ1372485.1"/>
    </source>
</evidence>
<dbReference type="Proteomes" id="UP001170379">
    <property type="component" value="Unassembled WGS sequence"/>
</dbReference>
<dbReference type="PANTHER" id="PTHR43459">
    <property type="entry name" value="ENOYL-COA HYDRATASE"/>
    <property type="match status" value="1"/>
</dbReference>
<dbReference type="InterPro" id="IPR029045">
    <property type="entry name" value="ClpP/crotonase-like_dom_sf"/>
</dbReference>
<dbReference type="CDD" id="cd06558">
    <property type="entry name" value="crotonase-like"/>
    <property type="match status" value="1"/>
</dbReference>
<sequence>MQVDIEIADSIATITLNEPATRNALHDEALVEIHEHLDSAAAAEDVTTVVIRGASRAFTSGGSMTSLLELAELRRGPDGAEIVAQRTRQNSSLVERILAQPQLTVALISGPVAGAGLGIAGACDLRFAVPEAKFVPGFGSLGLTTDLGALAMVRRAIGDAAANSWFISGEIWSADVARERGYLDGVLTEADALARITKLSGRLTPDDRHRIARQRSLSFAAAALAAELDREADAFTESIDAEFAQLRIRAAQR</sequence>
<dbReference type="SUPFAM" id="SSF52096">
    <property type="entry name" value="ClpP/crotonase"/>
    <property type="match status" value="1"/>
</dbReference>
<name>A0ABT7CBA9_9MICO</name>
<comment type="caution">
    <text evidence="1">The sequence shown here is derived from an EMBL/GenBank/DDBJ whole genome shotgun (WGS) entry which is preliminary data.</text>
</comment>
<protein>
    <submittedName>
        <fullName evidence="1">Enoyl-CoA hydratase/isomerase family protein</fullName>
    </submittedName>
</protein>